<accession>A0A7W9KF10</accession>
<evidence type="ECO:0000313" key="2">
    <source>
        <dbReference type="Proteomes" id="UP000585638"/>
    </source>
</evidence>
<comment type="caution">
    <text evidence="1">The sequence shown here is derived from an EMBL/GenBank/DDBJ whole genome shotgun (WGS) entry which is preliminary data.</text>
</comment>
<dbReference type="EMBL" id="JACHIR010000001">
    <property type="protein sequence ID" value="MBB5890659.1"/>
    <property type="molecule type" value="Genomic_DNA"/>
</dbReference>
<dbReference type="Proteomes" id="UP000585638">
    <property type="component" value="Unassembled WGS sequence"/>
</dbReference>
<dbReference type="AlphaFoldDB" id="A0A7W9KF10"/>
<sequence>MPDDDELEQRVSQLEHDHRLTRWYTGRVDRDLAEIAATQTEHTETLAAHTGRFDSVDAQLRSLTQMVGEVLRRLPEPDGPEEPTAGLSE</sequence>
<dbReference type="RefSeq" id="WP_184860244.1">
    <property type="nucleotide sequence ID" value="NZ_BAAAWY010000042.1"/>
</dbReference>
<proteinExistence type="predicted"/>
<gene>
    <name evidence="1" type="ORF">BJ998_001855</name>
</gene>
<evidence type="ECO:0000313" key="1">
    <source>
        <dbReference type="EMBL" id="MBB5890659.1"/>
    </source>
</evidence>
<protein>
    <submittedName>
        <fullName evidence="1">Uncharacterized protein</fullName>
    </submittedName>
</protein>
<keyword evidence="2" id="KW-1185">Reference proteome</keyword>
<organism evidence="1 2">
    <name type="scientific">Kutzneria kofuensis</name>
    <dbReference type="NCBI Taxonomy" id="103725"/>
    <lineage>
        <taxon>Bacteria</taxon>
        <taxon>Bacillati</taxon>
        <taxon>Actinomycetota</taxon>
        <taxon>Actinomycetes</taxon>
        <taxon>Pseudonocardiales</taxon>
        <taxon>Pseudonocardiaceae</taxon>
        <taxon>Kutzneria</taxon>
    </lineage>
</organism>
<name>A0A7W9KF10_9PSEU</name>
<reference evidence="1 2" key="1">
    <citation type="submission" date="2020-08" db="EMBL/GenBank/DDBJ databases">
        <title>Sequencing the genomes of 1000 actinobacteria strains.</title>
        <authorList>
            <person name="Klenk H.-P."/>
        </authorList>
    </citation>
    <scope>NUCLEOTIDE SEQUENCE [LARGE SCALE GENOMIC DNA]</scope>
    <source>
        <strain evidence="1 2">DSM 43851</strain>
    </source>
</reference>